<evidence type="ECO:0000256" key="7">
    <source>
        <dbReference type="ARBA" id="ARBA00022741"/>
    </source>
</evidence>
<evidence type="ECO:0000256" key="4">
    <source>
        <dbReference type="ARBA" id="ARBA00022500"/>
    </source>
</evidence>
<dbReference type="InterPro" id="IPR051315">
    <property type="entry name" value="Bact_Chemotaxis_CheA"/>
</dbReference>
<dbReference type="EMBL" id="JAAOCA010000006">
    <property type="protein sequence ID" value="MBD1598221.1"/>
    <property type="molecule type" value="Genomic_DNA"/>
</dbReference>
<dbReference type="Proteomes" id="UP000805841">
    <property type="component" value="Unassembled WGS sequence"/>
</dbReference>
<keyword evidence="10" id="KW-0902">Two-component regulatory system</keyword>
<dbReference type="CDD" id="cd00731">
    <property type="entry name" value="CheA_reg"/>
    <property type="match status" value="1"/>
</dbReference>
<gene>
    <name evidence="16" type="ORF">HAQ05_05820</name>
</gene>
<evidence type="ECO:0000259" key="13">
    <source>
        <dbReference type="PROSITE" id="PS50109"/>
    </source>
</evidence>
<dbReference type="SUPFAM" id="SSF47384">
    <property type="entry name" value="Homodimeric domain of signal transducing histidine kinase"/>
    <property type="match status" value="1"/>
</dbReference>
<evidence type="ECO:0000256" key="3">
    <source>
        <dbReference type="ARBA" id="ARBA00021495"/>
    </source>
</evidence>
<dbReference type="PROSITE" id="PS50109">
    <property type="entry name" value="HIS_KIN"/>
    <property type="match status" value="1"/>
</dbReference>
<dbReference type="SMART" id="SM01231">
    <property type="entry name" value="H-kinase_dim"/>
    <property type="match status" value="1"/>
</dbReference>
<dbReference type="SUPFAM" id="SSF55874">
    <property type="entry name" value="ATPase domain of HSP90 chaperone/DNA topoisomerase II/histidine kinase"/>
    <property type="match status" value="1"/>
</dbReference>
<comment type="caution">
    <text evidence="16">The sequence shown here is derived from an EMBL/GenBank/DDBJ whole genome shotgun (WGS) entry which is preliminary data.</text>
</comment>
<dbReference type="InterPro" id="IPR004358">
    <property type="entry name" value="Sig_transdc_His_kin-like_C"/>
</dbReference>
<dbReference type="PROSITE" id="PS50894">
    <property type="entry name" value="HPT"/>
    <property type="match status" value="1"/>
</dbReference>
<dbReference type="SUPFAM" id="SSF50341">
    <property type="entry name" value="CheW-like"/>
    <property type="match status" value="1"/>
</dbReference>
<proteinExistence type="predicted"/>
<protein>
    <recommendedName>
        <fullName evidence="3">Chemotaxis protein CheA</fullName>
        <ecNumber evidence="2">2.7.13.3</ecNumber>
    </recommendedName>
</protein>
<comment type="catalytic activity">
    <reaction evidence="1">
        <text>ATP + protein L-histidine = ADP + protein N-phospho-L-histidine.</text>
        <dbReference type="EC" id="2.7.13.3"/>
    </reaction>
</comment>
<dbReference type="EC" id="2.7.13.3" evidence="2"/>
<evidence type="ECO:0000313" key="16">
    <source>
        <dbReference type="EMBL" id="MBD1598221.1"/>
    </source>
</evidence>
<feature type="domain" description="CheW-like" evidence="14">
    <location>
        <begin position="550"/>
        <end position="682"/>
    </location>
</feature>
<evidence type="ECO:0000259" key="15">
    <source>
        <dbReference type="PROSITE" id="PS50894"/>
    </source>
</evidence>
<dbReference type="InterPro" id="IPR036641">
    <property type="entry name" value="HPT_dom_sf"/>
</dbReference>
<evidence type="ECO:0000313" key="17">
    <source>
        <dbReference type="Proteomes" id="UP000805841"/>
    </source>
</evidence>
<dbReference type="RefSeq" id="WP_190418359.1">
    <property type="nucleotide sequence ID" value="NZ_JAAOCA010000006.1"/>
</dbReference>
<evidence type="ECO:0000256" key="2">
    <source>
        <dbReference type="ARBA" id="ARBA00012438"/>
    </source>
</evidence>
<dbReference type="InterPro" id="IPR003594">
    <property type="entry name" value="HATPase_dom"/>
</dbReference>
<keyword evidence="8" id="KW-0418">Kinase</keyword>
<dbReference type="Gene3D" id="3.30.565.10">
    <property type="entry name" value="Histidine kinase-like ATPase, C-terminal domain"/>
    <property type="match status" value="1"/>
</dbReference>
<dbReference type="SMART" id="SM00260">
    <property type="entry name" value="CheW"/>
    <property type="match status" value="1"/>
</dbReference>
<feature type="modified residue" description="Phosphohistidine" evidence="12">
    <location>
        <position position="48"/>
    </location>
</feature>
<dbReference type="InterPro" id="IPR037006">
    <property type="entry name" value="CheA-like_homodim_sf"/>
</dbReference>
<dbReference type="Gene3D" id="2.30.30.40">
    <property type="entry name" value="SH3 Domains"/>
    <property type="match status" value="1"/>
</dbReference>
<reference evidence="16 17" key="1">
    <citation type="journal article" date="2020" name="Insects">
        <title>Bacteria Belonging to Pseudomonas typographi sp. nov. from the Bark Beetle Ips typographus Have Genomic Potential to Aid in the Host Ecology.</title>
        <authorList>
            <person name="Peral-Aranega E."/>
            <person name="Saati-Santamaria Z."/>
            <person name="Kolarik M."/>
            <person name="Rivas R."/>
            <person name="Garcia-Fraile P."/>
        </authorList>
    </citation>
    <scope>NUCLEOTIDE SEQUENCE [LARGE SCALE GENOMIC DNA]</scope>
    <source>
        <strain evidence="16 17">CA3A</strain>
    </source>
</reference>
<dbReference type="Pfam" id="PF01584">
    <property type="entry name" value="CheW"/>
    <property type="match status" value="1"/>
</dbReference>
<evidence type="ECO:0000256" key="9">
    <source>
        <dbReference type="ARBA" id="ARBA00022840"/>
    </source>
</evidence>
<dbReference type="PANTHER" id="PTHR43395:SF10">
    <property type="entry name" value="CHEMOTAXIS PROTEIN CHEA"/>
    <property type="match status" value="1"/>
</dbReference>
<evidence type="ECO:0000256" key="6">
    <source>
        <dbReference type="ARBA" id="ARBA00022679"/>
    </source>
</evidence>
<sequence length="698" mass="74394">MPMNLDAALQTFIAEARELLQDMEQALLRLESEPADAHCLAAVFRAAHTIKGSAGLFGLEPLVSFAHVLEDLLDRLRAGALPADRERVALLLACNDHLSALLEQVAVRRSAPTAALLAAEQPLRERLAASGGQAQPSAAAAPTHSASESRRWHVSVRFGQDTFRHGMDPLSFLRYLDGLGQREALALYDQALAEASPFDPESCYLGFDLRLQAACEATTLADAFGFVEGECQLAIFDLGSDAQGYAAWLEQLPPAHAQWLCAAMGEPWPLPQAAVPAMEPTVAAPPTATEQAAPARADADGRRAWVRVRADKLEALINLAGELITAGAGARLLAEAQGHEPMTEATVAVNALVEQLLEGALAMRMVPIGETFNRFHRTVRDVSQALGKDIELVVSGGDTELDKALVEQLGDPLMHLLRNAMDHGIEAPEVRLAAGKPARGRLHLAACHDAGNIVVELSDDGAGLDRSRILAKARERGLLGAAEPSDRELLAVIFEPGFSTAATVTNLSGRGVGMDVVKRNITSLRGSVELLSPAGQGTTVRIRLPLTLAMIDGLLVEAADSAYVIPLSMVHECMELAPAERSTLRNRGHVDLRGEVLPLVFLRDHFGLQGAAPRRENIVVIRAHGLKAGLVVDRLLGEYQTVIKPLGPLFSGVRGVSGSSVLGSGVVALILDVPALLKHLTECESTSFIPSSTFFQAV</sequence>
<dbReference type="InterPro" id="IPR008207">
    <property type="entry name" value="Sig_transdc_His_kin_Hpt_dom"/>
</dbReference>
<feature type="domain" description="Histidine kinase" evidence="13">
    <location>
        <begin position="349"/>
        <end position="548"/>
    </location>
</feature>
<dbReference type="InterPro" id="IPR004105">
    <property type="entry name" value="CheA-like_dim"/>
</dbReference>
<keyword evidence="5 12" id="KW-0597">Phosphoprotein</keyword>
<dbReference type="InterPro" id="IPR036097">
    <property type="entry name" value="HisK_dim/P_sf"/>
</dbReference>
<organism evidence="16 17">
    <name type="scientific">Pseudomonas typographi</name>
    <dbReference type="NCBI Taxonomy" id="2715964"/>
    <lineage>
        <taxon>Bacteria</taxon>
        <taxon>Pseudomonadati</taxon>
        <taxon>Pseudomonadota</taxon>
        <taxon>Gammaproteobacteria</taxon>
        <taxon>Pseudomonadales</taxon>
        <taxon>Pseudomonadaceae</taxon>
        <taxon>Pseudomonas</taxon>
    </lineage>
</organism>
<evidence type="ECO:0000256" key="10">
    <source>
        <dbReference type="ARBA" id="ARBA00023012"/>
    </source>
</evidence>
<dbReference type="InterPro" id="IPR036061">
    <property type="entry name" value="CheW-like_dom_sf"/>
</dbReference>
<keyword evidence="6" id="KW-0808">Transferase</keyword>
<dbReference type="SMART" id="SM00073">
    <property type="entry name" value="HPT"/>
    <property type="match status" value="1"/>
</dbReference>
<dbReference type="InterPro" id="IPR005467">
    <property type="entry name" value="His_kinase_dom"/>
</dbReference>
<name>A0ABR7YYL7_9PSED</name>
<dbReference type="PROSITE" id="PS50851">
    <property type="entry name" value="CHEW"/>
    <property type="match status" value="1"/>
</dbReference>
<dbReference type="Gene3D" id="1.10.287.560">
    <property type="entry name" value="Histidine kinase CheA-like, homodimeric domain"/>
    <property type="match status" value="1"/>
</dbReference>
<evidence type="ECO:0000256" key="12">
    <source>
        <dbReference type="PROSITE-ProRule" id="PRU00110"/>
    </source>
</evidence>
<keyword evidence="4" id="KW-0145">Chemotaxis</keyword>
<dbReference type="CDD" id="cd16916">
    <property type="entry name" value="HATPase_CheA-like"/>
    <property type="match status" value="1"/>
</dbReference>
<evidence type="ECO:0000256" key="8">
    <source>
        <dbReference type="ARBA" id="ARBA00022777"/>
    </source>
</evidence>
<keyword evidence="17" id="KW-1185">Reference proteome</keyword>
<dbReference type="SMART" id="SM00387">
    <property type="entry name" value="HATPase_c"/>
    <property type="match status" value="1"/>
</dbReference>
<comment type="function">
    <text evidence="11">Involved in the transmission of sensory signals from the chemoreceptors to the flagellar motors. CheA is autophosphorylated; it can transfer its phosphate group to either CheB or CheY.</text>
</comment>
<dbReference type="PANTHER" id="PTHR43395">
    <property type="entry name" value="SENSOR HISTIDINE KINASE CHEA"/>
    <property type="match status" value="1"/>
</dbReference>
<dbReference type="InterPro" id="IPR002545">
    <property type="entry name" value="CheW-lke_dom"/>
</dbReference>
<keyword evidence="7" id="KW-0547">Nucleotide-binding</keyword>
<dbReference type="SUPFAM" id="SSF47226">
    <property type="entry name" value="Histidine-containing phosphotransfer domain, HPT domain"/>
    <property type="match status" value="1"/>
</dbReference>
<evidence type="ECO:0000256" key="5">
    <source>
        <dbReference type="ARBA" id="ARBA00022553"/>
    </source>
</evidence>
<accession>A0ABR7YYL7</accession>
<evidence type="ECO:0000256" key="11">
    <source>
        <dbReference type="ARBA" id="ARBA00035100"/>
    </source>
</evidence>
<dbReference type="Pfam" id="PF02518">
    <property type="entry name" value="HATPase_c"/>
    <property type="match status" value="1"/>
</dbReference>
<dbReference type="Gene3D" id="1.20.120.160">
    <property type="entry name" value="HPT domain"/>
    <property type="match status" value="1"/>
</dbReference>
<dbReference type="PRINTS" id="PR00344">
    <property type="entry name" value="BCTRLSENSOR"/>
</dbReference>
<feature type="domain" description="HPt" evidence="15">
    <location>
        <begin position="1"/>
        <end position="105"/>
    </location>
</feature>
<dbReference type="InterPro" id="IPR036890">
    <property type="entry name" value="HATPase_C_sf"/>
</dbReference>
<evidence type="ECO:0000256" key="1">
    <source>
        <dbReference type="ARBA" id="ARBA00000085"/>
    </source>
</evidence>
<dbReference type="Pfam" id="PF01627">
    <property type="entry name" value="Hpt"/>
    <property type="match status" value="1"/>
</dbReference>
<keyword evidence="9" id="KW-0067">ATP-binding</keyword>
<dbReference type="CDD" id="cd00088">
    <property type="entry name" value="HPT"/>
    <property type="match status" value="1"/>
</dbReference>
<evidence type="ECO:0000259" key="14">
    <source>
        <dbReference type="PROSITE" id="PS50851"/>
    </source>
</evidence>